<dbReference type="InterPro" id="IPR013761">
    <property type="entry name" value="SAM/pointed_sf"/>
</dbReference>
<organism evidence="4 5">
    <name type="scientific">Ceratodon purpureus</name>
    <name type="common">Fire moss</name>
    <name type="synonym">Dicranum purpureum</name>
    <dbReference type="NCBI Taxonomy" id="3225"/>
    <lineage>
        <taxon>Eukaryota</taxon>
        <taxon>Viridiplantae</taxon>
        <taxon>Streptophyta</taxon>
        <taxon>Embryophyta</taxon>
        <taxon>Bryophyta</taxon>
        <taxon>Bryophytina</taxon>
        <taxon>Bryopsida</taxon>
        <taxon>Dicranidae</taxon>
        <taxon>Pseudoditrichales</taxon>
        <taxon>Ditrichaceae</taxon>
        <taxon>Ceratodon</taxon>
    </lineage>
</organism>
<evidence type="ECO:0000259" key="3">
    <source>
        <dbReference type="PROSITE" id="PS50105"/>
    </source>
</evidence>
<dbReference type="EMBL" id="CM026425">
    <property type="protein sequence ID" value="KAG0576758.1"/>
    <property type="molecule type" value="Genomic_DNA"/>
</dbReference>
<comment type="caution">
    <text evidence="4">The sequence shown here is derived from an EMBL/GenBank/DDBJ whole genome shotgun (WGS) entry which is preliminary data.</text>
</comment>
<dbReference type="PROSITE" id="PS50105">
    <property type="entry name" value="SAM_DOMAIN"/>
    <property type="match status" value="1"/>
</dbReference>
<dbReference type="InterPro" id="IPR001660">
    <property type="entry name" value="SAM"/>
</dbReference>
<evidence type="ECO:0000313" key="5">
    <source>
        <dbReference type="Proteomes" id="UP000822688"/>
    </source>
</evidence>
<dbReference type="Pfam" id="PF00536">
    <property type="entry name" value="SAM_1"/>
    <property type="match status" value="1"/>
</dbReference>
<dbReference type="PANTHER" id="PTHR10627:SF74">
    <property type="entry name" value="OS08G0526500 PROTEIN"/>
    <property type="match status" value="1"/>
</dbReference>
<dbReference type="Gene3D" id="1.10.150.50">
    <property type="entry name" value="Transcription Factor, Ets-1"/>
    <property type="match status" value="1"/>
</dbReference>
<protein>
    <recommendedName>
        <fullName evidence="3">SAM domain-containing protein</fullName>
    </recommendedName>
</protein>
<feature type="compositionally biased region" description="Basic and acidic residues" evidence="2">
    <location>
        <begin position="63"/>
        <end position="83"/>
    </location>
</feature>
<keyword evidence="5" id="KW-1185">Reference proteome</keyword>
<feature type="region of interest" description="Disordered" evidence="2">
    <location>
        <begin position="56"/>
        <end position="96"/>
    </location>
</feature>
<feature type="domain" description="SAM" evidence="3">
    <location>
        <begin position="185"/>
        <end position="239"/>
    </location>
</feature>
<dbReference type="PANTHER" id="PTHR10627">
    <property type="entry name" value="SCP160"/>
    <property type="match status" value="1"/>
</dbReference>
<gene>
    <name evidence="4" type="ORF">KC19_5G105600</name>
</gene>
<sequence>MSQPRVTITLGRGGKRVERHVSGSTEMYADRANGASNRKRSIRDRLGGLTEPVFIPRQSTAKRQRDIEGQWKHDMFFDERDNGPRGQPGRTGDQDLRSKLSRQGLRNNNQGKSGNVVDLRDKLSGVASQNHQTTPAQEAPKAQRRVASVVFNSSNVTQGVASTTAPAPVAARPAATVKRPSAPMTEEQTVRTLLHSLGLEKYLSTFQTEEIDMAALRFMSENDLKELGVPMGPRKKILLAIRGKE</sequence>
<keyword evidence="1" id="KW-0677">Repeat</keyword>
<dbReference type="SMART" id="SM00454">
    <property type="entry name" value="SAM"/>
    <property type="match status" value="1"/>
</dbReference>
<dbReference type="Proteomes" id="UP000822688">
    <property type="component" value="Chromosome 5"/>
</dbReference>
<reference evidence="4" key="1">
    <citation type="submission" date="2020-06" db="EMBL/GenBank/DDBJ databases">
        <title>WGS assembly of Ceratodon purpureus strain R40.</title>
        <authorList>
            <person name="Carey S.B."/>
            <person name="Jenkins J."/>
            <person name="Shu S."/>
            <person name="Lovell J.T."/>
            <person name="Sreedasyam A."/>
            <person name="Maumus F."/>
            <person name="Tiley G.P."/>
            <person name="Fernandez-Pozo N."/>
            <person name="Barry K."/>
            <person name="Chen C."/>
            <person name="Wang M."/>
            <person name="Lipzen A."/>
            <person name="Daum C."/>
            <person name="Saski C.A."/>
            <person name="Payton A.C."/>
            <person name="Mcbreen J.C."/>
            <person name="Conrad R.E."/>
            <person name="Kollar L.M."/>
            <person name="Olsson S."/>
            <person name="Huttunen S."/>
            <person name="Landis J.B."/>
            <person name="Wickett N.J."/>
            <person name="Johnson M.G."/>
            <person name="Rensing S.A."/>
            <person name="Grimwood J."/>
            <person name="Schmutz J."/>
            <person name="Mcdaniel S.F."/>
        </authorList>
    </citation>
    <scope>NUCLEOTIDE SEQUENCE</scope>
    <source>
        <strain evidence="4">R40</strain>
    </source>
</reference>
<accession>A0A8T0I2G2</accession>
<evidence type="ECO:0000313" key="4">
    <source>
        <dbReference type="EMBL" id="KAG0576758.1"/>
    </source>
</evidence>
<name>A0A8T0I2G2_CERPU</name>
<dbReference type="AlphaFoldDB" id="A0A8T0I2G2"/>
<evidence type="ECO:0000256" key="2">
    <source>
        <dbReference type="SAM" id="MobiDB-lite"/>
    </source>
</evidence>
<dbReference type="SUPFAM" id="SSF47769">
    <property type="entry name" value="SAM/Pointed domain"/>
    <property type="match status" value="1"/>
</dbReference>
<evidence type="ECO:0000256" key="1">
    <source>
        <dbReference type="ARBA" id="ARBA00022737"/>
    </source>
</evidence>
<proteinExistence type="predicted"/>